<evidence type="ECO:0000259" key="10">
    <source>
        <dbReference type="Pfam" id="PF08263"/>
    </source>
</evidence>
<keyword evidence="8" id="KW-0675">Receptor</keyword>
<keyword evidence="5" id="KW-0677">Repeat</keyword>
<proteinExistence type="predicted"/>
<comment type="caution">
    <text evidence="11">The sequence shown here is derived from an EMBL/GenBank/DDBJ whole genome shotgun (WGS) entry which is preliminary data.</text>
</comment>
<dbReference type="Proteomes" id="UP001341840">
    <property type="component" value="Unassembled WGS sequence"/>
</dbReference>
<evidence type="ECO:0000256" key="2">
    <source>
        <dbReference type="ARBA" id="ARBA00022614"/>
    </source>
</evidence>
<dbReference type="Gene3D" id="3.80.10.10">
    <property type="entry name" value="Ribonuclease Inhibitor"/>
    <property type="match status" value="2"/>
</dbReference>
<dbReference type="Pfam" id="PF13855">
    <property type="entry name" value="LRR_8"/>
    <property type="match status" value="2"/>
</dbReference>
<gene>
    <name evidence="11" type="ORF">PIB30_086948</name>
</gene>
<keyword evidence="4" id="KW-0732">Signal</keyword>
<evidence type="ECO:0000256" key="6">
    <source>
        <dbReference type="ARBA" id="ARBA00022989"/>
    </source>
</evidence>
<name>A0ABU6VWX0_9FABA</name>
<evidence type="ECO:0000256" key="4">
    <source>
        <dbReference type="ARBA" id="ARBA00022729"/>
    </source>
</evidence>
<dbReference type="PANTHER" id="PTHR47986">
    <property type="entry name" value="OSJNBA0070M12.3 PROTEIN"/>
    <property type="match status" value="1"/>
</dbReference>
<evidence type="ECO:0000256" key="1">
    <source>
        <dbReference type="ARBA" id="ARBA00004167"/>
    </source>
</evidence>
<evidence type="ECO:0000256" key="9">
    <source>
        <dbReference type="ARBA" id="ARBA00023180"/>
    </source>
</evidence>
<dbReference type="EMBL" id="JASCZI010152545">
    <property type="protein sequence ID" value="MED6176313.1"/>
    <property type="molecule type" value="Genomic_DNA"/>
</dbReference>
<reference evidence="11 12" key="1">
    <citation type="journal article" date="2023" name="Plants (Basel)">
        <title>Bridging the Gap: Combining Genomics and Transcriptomics Approaches to Understand Stylosanthes scabra, an Orphan Legume from the Brazilian Caatinga.</title>
        <authorList>
            <person name="Ferreira-Neto J.R.C."/>
            <person name="da Silva M.D."/>
            <person name="Binneck E."/>
            <person name="de Melo N.F."/>
            <person name="da Silva R.H."/>
            <person name="de Melo A.L.T.M."/>
            <person name="Pandolfi V."/>
            <person name="Bustamante F.O."/>
            <person name="Brasileiro-Vidal A.C."/>
            <person name="Benko-Iseppon A.M."/>
        </authorList>
    </citation>
    <scope>NUCLEOTIDE SEQUENCE [LARGE SCALE GENOMIC DNA]</scope>
    <source>
        <tissue evidence="11">Leaves</tissue>
    </source>
</reference>
<dbReference type="Pfam" id="PF00560">
    <property type="entry name" value="LRR_1"/>
    <property type="match status" value="2"/>
</dbReference>
<accession>A0ABU6VWX0</accession>
<dbReference type="Pfam" id="PF08263">
    <property type="entry name" value="LRRNT_2"/>
    <property type="match status" value="2"/>
</dbReference>
<dbReference type="InterPro" id="IPR013210">
    <property type="entry name" value="LRR_N_plant-typ"/>
</dbReference>
<keyword evidence="7" id="KW-0472">Membrane</keyword>
<dbReference type="InterPro" id="IPR032675">
    <property type="entry name" value="LRR_dom_sf"/>
</dbReference>
<evidence type="ECO:0000256" key="5">
    <source>
        <dbReference type="ARBA" id="ARBA00022737"/>
    </source>
</evidence>
<feature type="domain" description="Leucine-rich repeat-containing N-terminal plant-type" evidence="10">
    <location>
        <begin position="311"/>
        <end position="345"/>
    </location>
</feature>
<dbReference type="InterPro" id="IPR003591">
    <property type="entry name" value="Leu-rich_rpt_typical-subtyp"/>
</dbReference>
<keyword evidence="6" id="KW-1133">Transmembrane helix</keyword>
<protein>
    <recommendedName>
        <fullName evidence="10">Leucine-rich repeat-containing N-terminal plant-type domain-containing protein</fullName>
    </recommendedName>
</protein>
<sequence>MGFPSYLLKLREALHNVPSDWFDNKTGMCDWTGVHCTTPDITNSRNVQGIDLNNKNLTGTIPSGLNDSFFQLTLLNLDGNFLSGPLPSLPTLSPLRDVDLSFNNFNSIPHGFFQGLDRLEFLDLSNNTNLPPWTFPTNLNTSQRLTNLDLSATNLVGPLPDIFDSFPILGLLFLPENNLTGVLPKSFATLRRLQHLDLSDQKGNTKLSGTIQFLSSLPELFDVDLEGNSFEGSILDLPNRTHSLALLLANNRLTGVVPPSLFLGNQGIDRATLDNNSLQGPLPIFNESFTEVIFGGNGFCLNHSGPCDHRVTTLLQVAEAFGYPFRLAQSWRGNNPYQGWNFITCHNNGNIRTVNFTNLNFMGTISPAFQNLTDLYELYLGRNKLSGSIPESLTILQHLKILNVSNNNLSGNHHSQIK</sequence>
<feature type="domain" description="Leucine-rich repeat-containing N-terminal plant-type" evidence="10">
    <location>
        <begin position="6"/>
        <end position="37"/>
    </location>
</feature>
<evidence type="ECO:0000256" key="3">
    <source>
        <dbReference type="ARBA" id="ARBA00022692"/>
    </source>
</evidence>
<comment type="subcellular location">
    <subcellularLocation>
        <location evidence="1">Membrane</location>
        <topology evidence="1">Single-pass membrane protein</topology>
    </subcellularLocation>
</comment>
<keyword evidence="3" id="KW-0812">Transmembrane</keyword>
<keyword evidence="2" id="KW-0433">Leucine-rich repeat</keyword>
<evidence type="ECO:0000256" key="8">
    <source>
        <dbReference type="ARBA" id="ARBA00023170"/>
    </source>
</evidence>
<dbReference type="SMART" id="SM00369">
    <property type="entry name" value="LRR_TYP"/>
    <property type="match status" value="3"/>
</dbReference>
<organism evidence="11 12">
    <name type="scientific">Stylosanthes scabra</name>
    <dbReference type="NCBI Taxonomy" id="79078"/>
    <lineage>
        <taxon>Eukaryota</taxon>
        <taxon>Viridiplantae</taxon>
        <taxon>Streptophyta</taxon>
        <taxon>Embryophyta</taxon>
        <taxon>Tracheophyta</taxon>
        <taxon>Spermatophyta</taxon>
        <taxon>Magnoliopsida</taxon>
        <taxon>eudicotyledons</taxon>
        <taxon>Gunneridae</taxon>
        <taxon>Pentapetalae</taxon>
        <taxon>rosids</taxon>
        <taxon>fabids</taxon>
        <taxon>Fabales</taxon>
        <taxon>Fabaceae</taxon>
        <taxon>Papilionoideae</taxon>
        <taxon>50 kb inversion clade</taxon>
        <taxon>dalbergioids sensu lato</taxon>
        <taxon>Dalbergieae</taxon>
        <taxon>Pterocarpus clade</taxon>
        <taxon>Stylosanthes</taxon>
    </lineage>
</organism>
<evidence type="ECO:0000313" key="11">
    <source>
        <dbReference type="EMBL" id="MED6176313.1"/>
    </source>
</evidence>
<keyword evidence="12" id="KW-1185">Reference proteome</keyword>
<evidence type="ECO:0000256" key="7">
    <source>
        <dbReference type="ARBA" id="ARBA00023136"/>
    </source>
</evidence>
<keyword evidence="9" id="KW-0325">Glycoprotein</keyword>
<dbReference type="InterPro" id="IPR052422">
    <property type="entry name" value="Auxin_Ser/Thr_Kinase"/>
</dbReference>
<dbReference type="SUPFAM" id="SSF52058">
    <property type="entry name" value="L domain-like"/>
    <property type="match status" value="2"/>
</dbReference>
<evidence type="ECO:0000313" key="12">
    <source>
        <dbReference type="Proteomes" id="UP001341840"/>
    </source>
</evidence>
<dbReference type="InterPro" id="IPR001611">
    <property type="entry name" value="Leu-rich_rpt"/>
</dbReference>
<dbReference type="PANTHER" id="PTHR47986:SF10">
    <property type="entry name" value="RECEPTOR-LIKE KINASE TMK4"/>
    <property type="match status" value="1"/>
</dbReference>